<evidence type="ECO:0000313" key="25">
    <source>
        <dbReference type="EMBL" id="KEC56100.1"/>
    </source>
</evidence>
<dbReference type="UniPathway" id="UPA00077">
    <property type="reaction ID" value="UER00157"/>
</dbReference>
<dbReference type="Pfam" id="PF02875">
    <property type="entry name" value="Mur_ligase_C"/>
    <property type="match status" value="1"/>
</dbReference>
<evidence type="ECO:0000256" key="15">
    <source>
        <dbReference type="ARBA" id="ARBA00030048"/>
    </source>
</evidence>
<evidence type="ECO:0000256" key="9">
    <source>
        <dbReference type="ARBA" id="ARBA00022598"/>
    </source>
</evidence>
<dbReference type="Gene3D" id="3.40.1190.10">
    <property type="entry name" value="Mur-like, catalytic domain"/>
    <property type="match status" value="1"/>
</dbReference>
<keyword evidence="11 22" id="KW-0547">Nucleotide-binding</keyword>
<dbReference type="GO" id="GO:0046654">
    <property type="term" value="P:tetrahydrofolate biosynthetic process"/>
    <property type="evidence" value="ECO:0007669"/>
    <property type="project" value="UniProtKB-UniPathway"/>
</dbReference>
<dbReference type="GO" id="GO:0004326">
    <property type="term" value="F:tetrahydrofolylpolyglutamate synthase activity"/>
    <property type="evidence" value="ECO:0007669"/>
    <property type="project" value="UniProtKB-EC"/>
</dbReference>
<evidence type="ECO:0000313" key="26">
    <source>
        <dbReference type="Proteomes" id="UP000027015"/>
    </source>
</evidence>
<dbReference type="OrthoDB" id="9809356at2"/>
<dbReference type="Gene3D" id="3.90.190.20">
    <property type="entry name" value="Mur ligase, C-terminal domain"/>
    <property type="match status" value="1"/>
</dbReference>
<evidence type="ECO:0000256" key="10">
    <source>
        <dbReference type="ARBA" id="ARBA00022723"/>
    </source>
</evidence>
<dbReference type="PIRSF" id="PIRSF001563">
    <property type="entry name" value="Folylpolyglu_synth"/>
    <property type="match status" value="1"/>
</dbReference>
<gene>
    <name evidence="25" type="ORF">O9A_00325</name>
</gene>
<dbReference type="FunFam" id="3.40.1190.10:FF:000011">
    <property type="entry name" value="Folylpolyglutamate synthase/dihydrofolate synthase"/>
    <property type="match status" value="1"/>
</dbReference>
<sequence length="439" mass="48477">MKKQNVQRIVDSLLKNYSKKFDLSLERIFRLLEKLDNPHLKLAPVIHIAGTNGKGSASAICRALLESAGYCVHVYSSPHLVNWNERCRIGQKGSGKLVTEEQLAETIQQIVKANGQELITVFEIFTAAAFILFSTHPADVVILEVGLGGRFDATNVIKKPAVSLIMPIDYDHETFLGNTIAQIAFQKGGIIKSEVPVVISKQDHDETLSTLITLADKNKAPYSLFDQDYQSYTKYGRMVFQNNQGLMDLPLPNLIGAHQIVNASASLEAVYQAGFRLSEQSIRHALQNIYWPARMQHLTYGNLVDQMSPGIDLWLDGGHNPAAAKIVAAELTKWKQKSNRPIFMVVGMLNTKDAVGYFRPLENLVDTVYTIPLINNNAGICPTILAESARKAGLLANPQTHFQEALQKINAQHTEAIVLIGGSLYLAGDILHDNKTPPC</sequence>
<dbReference type="PATRIC" id="fig|1134510.3.peg.394"/>
<feature type="domain" description="Mur ligase C-terminal" evidence="23">
    <location>
        <begin position="309"/>
        <end position="423"/>
    </location>
</feature>
<dbReference type="STRING" id="1134510.O9A_00325"/>
<dbReference type="PANTHER" id="PTHR11136:SF0">
    <property type="entry name" value="DIHYDROFOLATE SYNTHETASE-RELATED"/>
    <property type="match status" value="1"/>
</dbReference>
<dbReference type="GO" id="GO:0046872">
    <property type="term" value="F:metal ion binding"/>
    <property type="evidence" value="ECO:0007669"/>
    <property type="project" value="UniProtKB-KW"/>
</dbReference>
<dbReference type="Proteomes" id="UP000027015">
    <property type="component" value="Unassembled WGS sequence"/>
</dbReference>
<keyword evidence="14" id="KW-0289">Folate biosynthesis</keyword>
<dbReference type="EC" id="6.3.2.12" evidence="6"/>
<evidence type="ECO:0000256" key="5">
    <source>
        <dbReference type="ARBA" id="ARBA00008276"/>
    </source>
</evidence>
<proteinExistence type="inferred from homology"/>
<evidence type="ECO:0000259" key="23">
    <source>
        <dbReference type="Pfam" id="PF02875"/>
    </source>
</evidence>
<feature type="domain" description="Mur ligase central" evidence="24">
    <location>
        <begin position="48"/>
        <end position="269"/>
    </location>
</feature>
<evidence type="ECO:0000256" key="16">
    <source>
        <dbReference type="ARBA" id="ARBA00030592"/>
    </source>
</evidence>
<evidence type="ECO:0000256" key="7">
    <source>
        <dbReference type="ARBA" id="ARBA00013025"/>
    </source>
</evidence>
<comment type="pathway">
    <text evidence="4">Cofactor biosynthesis; tetrahydrofolylpolyglutamate biosynthesis.</text>
</comment>
<dbReference type="EMBL" id="AHPL01000003">
    <property type="protein sequence ID" value="KEC56100.1"/>
    <property type="molecule type" value="Genomic_DNA"/>
</dbReference>
<dbReference type="InterPro" id="IPR036565">
    <property type="entry name" value="Mur-like_cat_sf"/>
</dbReference>
<dbReference type="InterPro" id="IPR001645">
    <property type="entry name" value="Folylpolyglutamate_synth"/>
</dbReference>
<evidence type="ECO:0000256" key="17">
    <source>
        <dbReference type="ARBA" id="ARBA00032510"/>
    </source>
</evidence>
<dbReference type="EC" id="6.3.2.17" evidence="7"/>
<dbReference type="GO" id="GO:0008841">
    <property type="term" value="F:dihydrofolate synthase activity"/>
    <property type="evidence" value="ECO:0007669"/>
    <property type="project" value="UniProtKB-EC"/>
</dbReference>
<keyword evidence="10" id="KW-0479">Metal-binding</keyword>
<dbReference type="SUPFAM" id="SSF53623">
    <property type="entry name" value="MurD-like peptide ligases, catalytic domain"/>
    <property type="match status" value="1"/>
</dbReference>
<dbReference type="PANTHER" id="PTHR11136">
    <property type="entry name" value="FOLYLPOLYGLUTAMATE SYNTHASE-RELATED"/>
    <property type="match status" value="1"/>
</dbReference>
<comment type="similarity">
    <text evidence="5 22">Belongs to the folylpolyglutamate synthase family.</text>
</comment>
<dbReference type="AlphaFoldDB" id="A0A067W7Y5"/>
<evidence type="ECO:0000256" key="8">
    <source>
        <dbReference type="ARBA" id="ARBA00019357"/>
    </source>
</evidence>
<evidence type="ECO:0000256" key="4">
    <source>
        <dbReference type="ARBA" id="ARBA00005150"/>
    </source>
</evidence>
<comment type="function">
    <text evidence="2">Functions in two distinct reactions of the de novo folate biosynthetic pathway. Catalyzes the addition of a glutamate residue to dihydropteroate (7,8-dihydropteroate or H2Pte) to form dihydrofolate (7,8-dihydrofolate monoglutamate or H2Pte-Glu). Also catalyzes successive additions of L-glutamate to tetrahydrofolate or 10-formyltetrahydrofolate or 5,10-methylenetetrahydrofolate, leading to folylpolyglutamate derivatives.</text>
</comment>
<comment type="catalytic activity">
    <reaction evidence="21">
        <text>7,8-dihydropteroate + L-glutamate + ATP = 7,8-dihydrofolate + ADP + phosphate + H(+)</text>
        <dbReference type="Rhea" id="RHEA:23584"/>
        <dbReference type="ChEBI" id="CHEBI:15378"/>
        <dbReference type="ChEBI" id="CHEBI:17839"/>
        <dbReference type="ChEBI" id="CHEBI:29985"/>
        <dbReference type="ChEBI" id="CHEBI:30616"/>
        <dbReference type="ChEBI" id="CHEBI:43474"/>
        <dbReference type="ChEBI" id="CHEBI:57451"/>
        <dbReference type="ChEBI" id="CHEBI:456216"/>
        <dbReference type="EC" id="6.3.2.12"/>
    </reaction>
</comment>
<evidence type="ECO:0000256" key="12">
    <source>
        <dbReference type="ARBA" id="ARBA00022840"/>
    </source>
</evidence>
<evidence type="ECO:0000256" key="14">
    <source>
        <dbReference type="ARBA" id="ARBA00022909"/>
    </source>
</evidence>
<evidence type="ECO:0000256" key="18">
    <source>
        <dbReference type="ARBA" id="ARBA00047493"/>
    </source>
</evidence>
<evidence type="ECO:0000256" key="3">
    <source>
        <dbReference type="ARBA" id="ARBA00004799"/>
    </source>
</evidence>
<keyword evidence="13" id="KW-0460">Magnesium</keyword>
<organism evidence="25 26">
    <name type="scientific">Bartonella koehlerae C-29</name>
    <dbReference type="NCBI Taxonomy" id="1134510"/>
    <lineage>
        <taxon>Bacteria</taxon>
        <taxon>Pseudomonadati</taxon>
        <taxon>Pseudomonadota</taxon>
        <taxon>Alphaproteobacteria</taxon>
        <taxon>Hyphomicrobiales</taxon>
        <taxon>Bartonellaceae</taxon>
        <taxon>Bartonella</taxon>
    </lineage>
</organism>
<keyword evidence="26" id="KW-1185">Reference proteome</keyword>
<evidence type="ECO:0000256" key="6">
    <source>
        <dbReference type="ARBA" id="ARBA00013023"/>
    </source>
</evidence>
<dbReference type="PROSITE" id="PS01012">
    <property type="entry name" value="FOLYLPOLYGLU_SYNT_2"/>
    <property type="match status" value="1"/>
</dbReference>
<evidence type="ECO:0000259" key="24">
    <source>
        <dbReference type="Pfam" id="PF08245"/>
    </source>
</evidence>
<evidence type="ECO:0000256" key="13">
    <source>
        <dbReference type="ARBA" id="ARBA00022842"/>
    </source>
</evidence>
<comment type="pathway">
    <text evidence="3">Cofactor biosynthesis; tetrahydrofolate biosynthesis; 7,8-dihydrofolate from 2-amino-4-hydroxy-6-hydroxymethyl-7,8-dihydropteridine diphosphate and 4-aminobenzoate: step 2/2.</text>
</comment>
<evidence type="ECO:0000256" key="22">
    <source>
        <dbReference type="PIRNR" id="PIRNR001563"/>
    </source>
</evidence>
<dbReference type="InterPro" id="IPR036615">
    <property type="entry name" value="Mur_ligase_C_dom_sf"/>
</dbReference>
<comment type="caution">
    <text evidence="25">The sequence shown here is derived from an EMBL/GenBank/DDBJ whole genome shotgun (WGS) entry which is preliminary data.</text>
</comment>
<keyword evidence="9 22" id="KW-0436">Ligase</keyword>
<dbReference type="InterPro" id="IPR004101">
    <property type="entry name" value="Mur_ligase_C"/>
</dbReference>
<keyword evidence="12 22" id="KW-0067">ATP-binding</keyword>
<name>A0A067W7Y5_9HYPH</name>
<accession>A0A067W7Y5</accession>
<evidence type="ECO:0000256" key="19">
    <source>
        <dbReference type="ARBA" id="ARBA00047808"/>
    </source>
</evidence>
<protein>
    <recommendedName>
        <fullName evidence="8">Dihydrofolate synthase/folylpolyglutamate synthase</fullName>
        <ecNumber evidence="6">6.3.2.12</ecNumber>
        <ecNumber evidence="7">6.3.2.17</ecNumber>
    </recommendedName>
    <alternativeName>
        <fullName evidence="17">Folylpoly-gamma-glutamate synthetase-dihydrofolate synthetase</fullName>
    </alternativeName>
    <alternativeName>
        <fullName evidence="15">Folylpolyglutamate synthetase</fullName>
    </alternativeName>
    <alternativeName>
        <fullName evidence="16">Tetrahydrofolylpolyglutamate synthase</fullName>
    </alternativeName>
</protein>
<comment type="catalytic activity">
    <reaction evidence="19">
        <text>10-formyltetrahydrofolyl-(gamma-L-Glu)(n) + L-glutamate + ATP = 10-formyltetrahydrofolyl-(gamma-L-Glu)(n+1) + ADP + phosphate + H(+)</text>
        <dbReference type="Rhea" id="RHEA:51904"/>
        <dbReference type="Rhea" id="RHEA-COMP:13088"/>
        <dbReference type="Rhea" id="RHEA-COMP:14300"/>
        <dbReference type="ChEBI" id="CHEBI:15378"/>
        <dbReference type="ChEBI" id="CHEBI:29985"/>
        <dbReference type="ChEBI" id="CHEBI:30616"/>
        <dbReference type="ChEBI" id="CHEBI:43474"/>
        <dbReference type="ChEBI" id="CHEBI:134413"/>
        <dbReference type="ChEBI" id="CHEBI:456216"/>
        <dbReference type="EC" id="6.3.2.17"/>
    </reaction>
</comment>
<dbReference type="GO" id="GO:0005737">
    <property type="term" value="C:cytoplasm"/>
    <property type="evidence" value="ECO:0007669"/>
    <property type="project" value="TreeGrafter"/>
</dbReference>
<dbReference type="InterPro" id="IPR018109">
    <property type="entry name" value="Folylpolyglutamate_synth_CS"/>
</dbReference>
<dbReference type="SUPFAM" id="SSF53244">
    <property type="entry name" value="MurD-like peptide ligases, peptide-binding domain"/>
    <property type="match status" value="1"/>
</dbReference>
<comment type="catalytic activity">
    <reaction evidence="20">
        <text>(6R)-5,10-methylenetetrahydrofolyl-(gamma-L-Glu)(n) + L-glutamate + ATP = (6R)-5,10-methylenetetrahydrofolyl-(gamma-L-Glu)(n+1) + ADP + phosphate + H(+)</text>
        <dbReference type="Rhea" id="RHEA:51912"/>
        <dbReference type="Rhea" id="RHEA-COMP:13257"/>
        <dbReference type="Rhea" id="RHEA-COMP:13258"/>
        <dbReference type="ChEBI" id="CHEBI:15378"/>
        <dbReference type="ChEBI" id="CHEBI:29985"/>
        <dbReference type="ChEBI" id="CHEBI:30616"/>
        <dbReference type="ChEBI" id="CHEBI:43474"/>
        <dbReference type="ChEBI" id="CHEBI:136572"/>
        <dbReference type="ChEBI" id="CHEBI:456216"/>
        <dbReference type="EC" id="6.3.2.17"/>
    </reaction>
</comment>
<dbReference type="InterPro" id="IPR013221">
    <property type="entry name" value="Mur_ligase_cen"/>
</dbReference>
<dbReference type="NCBIfam" id="TIGR01499">
    <property type="entry name" value="folC"/>
    <property type="match status" value="1"/>
</dbReference>
<dbReference type="GO" id="GO:0046656">
    <property type="term" value="P:folic acid biosynthetic process"/>
    <property type="evidence" value="ECO:0007669"/>
    <property type="project" value="UniProtKB-KW"/>
</dbReference>
<evidence type="ECO:0000256" key="20">
    <source>
        <dbReference type="ARBA" id="ARBA00049035"/>
    </source>
</evidence>
<dbReference type="RefSeq" id="WP_034458134.1">
    <property type="nucleotide sequence ID" value="NZ_CADEAH010000008.1"/>
</dbReference>
<comment type="cofactor">
    <cofactor evidence="1">
        <name>Mg(2+)</name>
        <dbReference type="ChEBI" id="CHEBI:18420"/>
    </cofactor>
</comment>
<evidence type="ECO:0000256" key="21">
    <source>
        <dbReference type="ARBA" id="ARBA00049161"/>
    </source>
</evidence>
<dbReference type="GO" id="GO:0005524">
    <property type="term" value="F:ATP binding"/>
    <property type="evidence" value="ECO:0007669"/>
    <property type="project" value="UniProtKB-KW"/>
</dbReference>
<reference evidence="25 26" key="1">
    <citation type="submission" date="2012-04" db="EMBL/GenBank/DDBJ databases">
        <title>The Genome Sequence of Bartonella koehlerae C-29.</title>
        <authorList>
            <consortium name="The Broad Institute Genome Sequencing Platform"/>
            <consortium name="The Broad Institute Genome Sequencing Center for Infectious Disease"/>
            <person name="Feldgarden M."/>
            <person name="Kirby J."/>
            <person name="Kosoy M."/>
            <person name="Birtles R."/>
            <person name="Probert W.S."/>
            <person name="Chiaraviglio L."/>
            <person name="Walker B."/>
            <person name="Young S.K."/>
            <person name="Zeng Q."/>
            <person name="Gargeya S."/>
            <person name="Fitzgerald M."/>
            <person name="Haas B."/>
            <person name="Abouelleil A."/>
            <person name="Alvarado L."/>
            <person name="Arachchi H.M."/>
            <person name="Berlin A.M."/>
            <person name="Chapman S.B."/>
            <person name="Goldberg J."/>
            <person name="Griggs A."/>
            <person name="Gujja S."/>
            <person name="Hansen M."/>
            <person name="Howarth C."/>
            <person name="Imamovic A."/>
            <person name="Larimer J."/>
            <person name="McCowen C."/>
            <person name="Montmayeur A."/>
            <person name="Murphy C."/>
            <person name="Neiman D."/>
            <person name="Pearson M."/>
            <person name="Priest M."/>
            <person name="Roberts A."/>
            <person name="Saif S."/>
            <person name="Shea T."/>
            <person name="Sisk P."/>
            <person name="Sykes S."/>
            <person name="Wortman J."/>
            <person name="Nusbaum C."/>
            <person name="Birren B."/>
        </authorList>
    </citation>
    <scope>NUCLEOTIDE SEQUENCE [LARGE SCALE GENOMIC DNA]</scope>
    <source>
        <strain evidence="25 26">C-29</strain>
    </source>
</reference>
<evidence type="ECO:0000256" key="2">
    <source>
        <dbReference type="ARBA" id="ARBA00002714"/>
    </source>
</evidence>
<dbReference type="Pfam" id="PF08245">
    <property type="entry name" value="Mur_ligase_M"/>
    <property type="match status" value="1"/>
</dbReference>
<dbReference type="eggNOG" id="COG0285">
    <property type="taxonomic scope" value="Bacteria"/>
</dbReference>
<dbReference type="HOGENOM" id="CLU_015869_1_1_5"/>
<comment type="catalytic activity">
    <reaction evidence="18">
        <text>(6S)-5,6,7,8-tetrahydrofolyl-(gamma-L-Glu)(n) + L-glutamate + ATP = (6S)-5,6,7,8-tetrahydrofolyl-(gamma-L-Glu)(n+1) + ADP + phosphate + H(+)</text>
        <dbReference type="Rhea" id="RHEA:10580"/>
        <dbReference type="Rhea" id="RHEA-COMP:14738"/>
        <dbReference type="Rhea" id="RHEA-COMP:14740"/>
        <dbReference type="ChEBI" id="CHEBI:15378"/>
        <dbReference type="ChEBI" id="CHEBI:29985"/>
        <dbReference type="ChEBI" id="CHEBI:30616"/>
        <dbReference type="ChEBI" id="CHEBI:43474"/>
        <dbReference type="ChEBI" id="CHEBI:141005"/>
        <dbReference type="ChEBI" id="CHEBI:456216"/>
        <dbReference type="EC" id="6.3.2.17"/>
    </reaction>
</comment>
<evidence type="ECO:0000256" key="11">
    <source>
        <dbReference type="ARBA" id="ARBA00022741"/>
    </source>
</evidence>
<evidence type="ECO:0000256" key="1">
    <source>
        <dbReference type="ARBA" id="ARBA00001946"/>
    </source>
</evidence>